<dbReference type="GO" id="GO:0004657">
    <property type="term" value="F:proline dehydrogenase activity"/>
    <property type="evidence" value="ECO:0007669"/>
    <property type="project" value="UniProtKB-EC"/>
</dbReference>
<proteinExistence type="inferred from homology"/>
<feature type="non-terminal residue" evidence="4">
    <location>
        <position position="1"/>
    </location>
</feature>
<keyword evidence="1" id="KW-0285">Flavoprotein</keyword>
<feature type="region of interest" description="Disordered" evidence="2">
    <location>
        <begin position="174"/>
        <end position="202"/>
    </location>
</feature>
<comment type="similarity">
    <text evidence="1">Belongs to the proline oxidase family.</text>
</comment>
<dbReference type="EMBL" id="JASPKZ010009807">
    <property type="protein sequence ID" value="KAJ9576173.1"/>
    <property type="molecule type" value="Genomic_DNA"/>
</dbReference>
<dbReference type="AlphaFoldDB" id="A0AAD7Z9Y7"/>
<keyword evidence="1" id="KW-0560">Oxidoreductase</keyword>
<dbReference type="GO" id="GO:0005739">
    <property type="term" value="C:mitochondrion"/>
    <property type="evidence" value="ECO:0007669"/>
    <property type="project" value="TreeGrafter"/>
</dbReference>
<reference evidence="4" key="1">
    <citation type="journal article" date="2023" name="IScience">
        <title>Live-bearing cockroach genome reveals convergent evolutionary mechanisms linked to viviparity in insects and beyond.</title>
        <authorList>
            <person name="Fouks B."/>
            <person name="Harrison M.C."/>
            <person name="Mikhailova A.A."/>
            <person name="Marchal E."/>
            <person name="English S."/>
            <person name="Carruthers M."/>
            <person name="Jennings E.C."/>
            <person name="Chiamaka E.L."/>
            <person name="Frigard R.A."/>
            <person name="Pippel M."/>
            <person name="Attardo G.M."/>
            <person name="Benoit J.B."/>
            <person name="Bornberg-Bauer E."/>
            <person name="Tobe S.S."/>
        </authorList>
    </citation>
    <scope>NUCLEOTIDE SEQUENCE</scope>
    <source>
        <strain evidence="4">Stay&amp;Tobe</strain>
    </source>
</reference>
<sequence>SHEYFNLCDFILLVFVAKIACHLLHQSQDSHIKENGCRGTHLRLRPANNTLNSLIPRQLLNFSVSSRKQRCRTLKTSIMFSTSLYTWVANSIFALAHDRIRHNLKTFDVIIYLHSCLMKRCRMILGDRLFKMLMKSSFYGHFVAGEDQYKIRPVLERLRNFGVKPIMDYSVEEDISQEEAERREVEGSVSEAGDEKSQERAQ</sequence>
<evidence type="ECO:0000256" key="1">
    <source>
        <dbReference type="RuleBase" id="RU364054"/>
    </source>
</evidence>
<keyword evidence="5" id="KW-1185">Reference proteome</keyword>
<dbReference type="PANTHER" id="PTHR13914:SF0">
    <property type="entry name" value="PROLINE DEHYDROGENASE 1, MITOCHONDRIAL"/>
    <property type="match status" value="1"/>
</dbReference>
<feature type="chain" id="PRO_5041937898" description="Proline dehydrogenase" evidence="3">
    <location>
        <begin position="22"/>
        <end position="202"/>
    </location>
</feature>
<name>A0AAD7Z9Y7_DIPPU</name>
<feature type="non-terminal residue" evidence="4">
    <location>
        <position position="202"/>
    </location>
</feature>
<feature type="compositionally biased region" description="Basic and acidic residues" evidence="2">
    <location>
        <begin position="193"/>
        <end position="202"/>
    </location>
</feature>
<dbReference type="GO" id="GO:0010133">
    <property type="term" value="P:L-proline catabolic process to L-glutamate"/>
    <property type="evidence" value="ECO:0007669"/>
    <property type="project" value="TreeGrafter"/>
</dbReference>
<evidence type="ECO:0000256" key="2">
    <source>
        <dbReference type="SAM" id="MobiDB-lite"/>
    </source>
</evidence>
<comment type="catalytic activity">
    <reaction evidence="1">
        <text>L-proline + a quinone = (S)-1-pyrroline-5-carboxylate + a quinol + H(+)</text>
        <dbReference type="Rhea" id="RHEA:23784"/>
        <dbReference type="ChEBI" id="CHEBI:15378"/>
        <dbReference type="ChEBI" id="CHEBI:17388"/>
        <dbReference type="ChEBI" id="CHEBI:24646"/>
        <dbReference type="ChEBI" id="CHEBI:60039"/>
        <dbReference type="ChEBI" id="CHEBI:132124"/>
        <dbReference type="EC" id="1.5.5.2"/>
    </reaction>
</comment>
<evidence type="ECO:0000256" key="3">
    <source>
        <dbReference type="SAM" id="SignalP"/>
    </source>
</evidence>
<dbReference type="GO" id="GO:0071949">
    <property type="term" value="F:FAD binding"/>
    <property type="evidence" value="ECO:0007669"/>
    <property type="project" value="TreeGrafter"/>
</dbReference>
<dbReference type="PANTHER" id="PTHR13914">
    <property type="entry name" value="PROLINE OXIDASE"/>
    <property type="match status" value="1"/>
</dbReference>
<accession>A0AAD7Z9Y7</accession>
<comment type="cofactor">
    <cofactor evidence="1">
        <name>FAD</name>
        <dbReference type="ChEBI" id="CHEBI:57692"/>
    </cofactor>
</comment>
<keyword evidence="1" id="KW-0642">Proline metabolism</keyword>
<dbReference type="Proteomes" id="UP001233999">
    <property type="component" value="Unassembled WGS sequence"/>
</dbReference>
<evidence type="ECO:0000313" key="4">
    <source>
        <dbReference type="EMBL" id="KAJ9576173.1"/>
    </source>
</evidence>
<comment type="function">
    <text evidence="1">Converts proline to delta-1-pyrroline-5-carboxylate.</text>
</comment>
<feature type="signal peptide" evidence="3">
    <location>
        <begin position="1"/>
        <end position="21"/>
    </location>
</feature>
<dbReference type="Gene3D" id="3.20.20.220">
    <property type="match status" value="1"/>
</dbReference>
<gene>
    <name evidence="4" type="ORF">L9F63_006995</name>
</gene>
<protein>
    <recommendedName>
        <fullName evidence="1">Proline dehydrogenase</fullName>
        <ecNumber evidence="1">1.5.5.2</ecNumber>
    </recommendedName>
</protein>
<dbReference type="InterPro" id="IPR015659">
    <property type="entry name" value="Proline_oxidase"/>
</dbReference>
<reference evidence="4" key="2">
    <citation type="submission" date="2023-05" db="EMBL/GenBank/DDBJ databases">
        <authorList>
            <person name="Fouks B."/>
        </authorList>
    </citation>
    <scope>NUCLEOTIDE SEQUENCE</scope>
    <source>
        <strain evidence="4">Stay&amp;Tobe</strain>
        <tissue evidence="4">Testes</tissue>
    </source>
</reference>
<comment type="caution">
    <text evidence="4">The sequence shown here is derived from an EMBL/GenBank/DDBJ whole genome shotgun (WGS) entry which is preliminary data.</text>
</comment>
<organism evidence="4 5">
    <name type="scientific">Diploptera punctata</name>
    <name type="common">Pacific beetle cockroach</name>
    <dbReference type="NCBI Taxonomy" id="6984"/>
    <lineage>
        <taxon>Eukaryota</taxon>
        <taxon>Metazoa</taxon>
        <taxon>Ecdysozoa</taxon>
        <taxon>Arthropoda</taxon>
        <taxon>Hexapoda</taxon>
        <taxon>Insecta</taxon>
        <taxon>Pterygota</taxon>
        <taxon>Neoptera</taxon>
        <taxon>Polyneoptera</taxon>
        <taxon>Dictyoptera</taxon>
        <taxon>Blattodea</taxon>
        <taxon>Blaberoidea</taxon>
        <taxon>Blaberidae</taxon>
        <taxon>Diplopterinae</taxon>
        <taxon>Diploptera</taxon>
    </lineage>
</organism>
<evidence type="ECO:0000313" key="5">
    <source>
        <dbReference type="Proteomes" id="UP001233999"/>
    </source>
</evidence>
<keyword evidence="3" id="KW-0732">Signal</keyword>
<keyword evidence="1" id="KW-0274">FAD</keyword>
<dbReference type="EC" id="1.5.5.2" evidence="1"/>